<protein>
    <submittedName>
        <fullName evidence="2">Cadherin-like domain-containing protein</fullName>
    </submittedName>
</protein>
<dbReference type="SUPFAM" id="SSF51120">
    <property type="entry name" value="beta-Roll"/>
    <property type="match status" value="2"/>
</dbReference>
<dbReference type="RefSeq" id="WP_264880588.1">
    <property type="nucleotide sequence ID" value="NZ_JAPDOB010000001.1"/>
</dbReference>
<dbReference type="EMBL" id="JAPDOB010000001">
    <property type="protein sequence ID" value="MCW3796695.1"/>
    <property type="molecule type" value="Genomic_DNA"/>
</dbReference>
<dbReference type="NCBIfam" id="NF012211">
    <property type="entry name" value="tand_rpt_95"/>
    <property type="match status" value="6"/>
</dbReference>
<dbReference type="Pfam" id="PF17892">
    <property type="entry name" value="Cadherin_5"/>
    <property type="match status" value="5"/>
</dbReference>
<accession>A0ABT3JC96</accession>
<dbReference type="PRINTS" id="PR00313">
    <property type="entry name" value="CABNDNGRPT"/>
</dbReference>
<feature type="domain" description="Cadherin-like" evidence="1">
    <location>
        <begin position="697"/>
        <end position="791"/>
    </location>
</feature>
<feature type="domain" description="Cadherin-like" evidence="1">
    <location>
        <begin position="1088"/>
        <end position="1183"/>
    </location>
</feature>
<proteinExistence type="predicted"/>
<dbReference type="NCBIfam" id="TIGR01965">
    <property type="entry name" value="VCBS_repeat"/>
    <property type="match status" value="1"/>
</dbReference>
<dbReference type="PROSITE" id="PS00330">
    <property type="entry name" value="HEMOLYSIN_CALCIUM"/>
    <property type="match status" value="2"/>
</dbReference>
<dbReference type="Gene3D" id="2.60.40.2700">
    <property type="match status" value="1"/>
</dbReference>
<dbReference type="InterPro" id="IPR001343">
    <property type="entry name" value="Hemolysn_Ca-bd"/>
</dbReference>
<dbReference type="InterPro" id="IPR010221">
    <property type="entry name" value="VCBS_dom"/>
</dbReference>
<dbReference type="Gene3D" id="2.60.40.3440">
    <property type="match status" value="1"/>
</dbReference>
<feature type="domain" description="Cadherin-like" evidence="1">
    <location>
        <begin position="892"/>
        <end position="987"/>
    </location>
</feature>
<dbReference type="InterPro" id="IPR041690">
    <property type="entry name" value="Cadherin_5"/>
</dbReference>
<dbReference type="Pfam" id="PF00353">
    <property type="entry name" value="HemolysinCabind"/>
    <property type="match status" value="2"/>
</dbReference>
<dbReference type="Gene3D" id="2.150.10.10">
    <property type="entry name" value="Serralysin-like metalloprotease, C-terminal"/>
    <property type="match status" value="1"/>
</dbReference>
<keyword evidence="3" id="KW-1185">Reference proteome</keyword>
<evidence type="ECO:0000259" key="1">
    <source>
        <dbReference type="Pfam" id="PF17892"/>
    </source>
</evidence>
<sequence>MTVIISGSDSTQRTLAGTELLWVSSATAKYRANGPVVTWSFATPSSSGVRVDNYGLIESLNGRVFDTGVTAATAATSFDLRNQAGASIIAATDVMRVQASIAGGKITISNSGLIQANAGRGFDIQEYQGLASFSFTNNTGSSLQSTDDGFHFGSAIAGSAFTGTIAITNSGTIKAVGAASGQAIDLSEVIASVDNRVTVTNNAGATIEAADSDAIRGGRGTKIVNSGTIRSRNFDASSTGNDAIDFGDNARGAVNNLAGGQIIGARHGITGTQAVTISNSGAITGQAGSGIRLDTAATVTSSITSNSGASITGNAAAGTDGDAIHVGGLISLDNGGTISAIGGGTTGLTEAISAGGGQIYNYSSGLIVSSQRAITIDDGFGGSAFAAVRVINYGTITGQNGEAISITGSFGDTIYNYKAINGSISTDGGNDQIVNYGVINGAISLGAGDDSLSLLVGTVGTVDGGAGTDSITVVSSGTINGALTGVETIVLGSTVYGTLATLDVNASLGGAEIRFIENAQTLKLGAGAFTLGGLSARLTGFSAEDRIDLAGFVATSATLGAGNVLTVTGANGSLTIQLDPAQDFSGSRFAITSDGAGGSLLALVANAAPVASASANAGNEDAVISGSVAATDPNGDVLSYALVSGPQHGTLTFNPDGTYSYAPDADFNGTDAFSFKAGDGALDSAPATVSLTVNPLNDAPVLSGTPATLPTIVEDQAFTVTAADLLAGFSDVDGDGLSVANLSASSGTVTDNGDGTWTVRQAADVNGIVALGYSVVDGHGGSVDASLRYVITAVNDAPVLSGVQAALASGTEDAPYAVTAAQLLEGFNDVDGDTLSVANLMGNSGTITRNGDGSWTITQAPDANGPVTLGYDVVDGNGGAVTATRTFMVQPVNDNPIQAGQPAALPNGSEDVAYTVSAAQLLSGFTDVDGDPLSVADLTTGRGTVQDNGDGSWTIMMPANGNGTVTLDYRVVDGRGGSVAASLTYEIEAVNDGPALTGAQAVLDHGTEDVAYTVTAAQLLAGFTDADGDALAVAGLTASRGSVVNNGNGTWTVTQARDANGPVTLSYNVVDGHGGSLAASVGYTVDAVNDAPIAPATPTVLANGTEDVAYTVSAAQLLAGFTDVDGDALAVAGLTASRGSVVNNGNGTWTVTQARDANGPVTLSYNVVDGHGGSLAASLGYTVDAVNDAPTGGVTIAGTPATGQQLRASSTIADADGLGPVFYQWLLDGRPIIGATGQSYVIAANDLNHLISVTASYTDGGGVLERVTSSVTPAIVLGAGTFTGTAGADTLTGSNFDDALKGLAGNDVLRGLDGNDVLNGGAGNDTLDGGLGNDTGSYVDATAGVKVSLAVSGAQNTGGSGFDTLIGIENLLGSAYGDTLTGDAGANRLTGGGGADTLTGGGGADTFVFDLLTTIADKDTIKDFVSGVDHLELSLSAFAGLAGYGGGQMGAGELTFGKVATSTNQHLLYDASTGALIYDADGSGAGAAVTIAVLSGQPTLAASDIYLI</sequence>
<evidence type="ECO:0000313" key="3">
    <source>
        <dbReference type="Proteomes" id="UP001526246"/>
    </source>
</evidence>
<feature type="domain" description="Cadherin-like" evidence="1">
    <location>
        <begin position="990"/>
        <end position="1085"/>
    </location>
</feature>
<dbReference type="Gene3D" id="2.160.20.160">
    <property type="match status" value="1"/>
</dbReference>
<dbReference type="Pfam" id="PF17963">
    <property type="entry name" value="Big_9"/>
    <property type="match status" value="1"/>
</dbReference>
<organism evidence="2 3">
    <name type="scientific">Sphingomonas arvum</name>
    <dbReference type="NCBI Taxonomy" id="2992113"/>
    <lineage>
        <taxon>Bacteria</taxon>
        <taxon>Pseudomonadati</taxon>
        <taxon>Pseudomonadota</taxon>
        <taxon>Alphaproteobacteria</taxon>
        <taxon>Sphingomonadales</taxon>
        <taxon>Sphingomonadaceae</taxon>
        <taxon>Sphingomonas</taxon>
    </lineage>
</organism>
<reference evidence="2 3" key="1">
    <citation type="submission" date="2022-10" db="EMBL/GenBank/DDBJ databases">
        <title>Sphingomonas sp.</title>
        <authorList>
            <person name="Jin C."/>
        </authorList>
    </citation>
    <scope>NUCLEOTIDE SEQUENCE [LARGE SCALE GENOMIC DNA]</scope>
    <source>
        <strain evidence="2 3">BN140010</strain>
    </source>
</reference>
<dbReference type="InterPro" id="IPR011049">
    <property type="entry name" value="Serralysin-like_metalloprot_C"/>
</dbReference>
<evidence type="ECO:0000313" key="2">
    <source>
        <dbReference type="EMBL" id="MCW3796695.1"/>
    </source>
</evidence>
<comment type="caution">
    <text evidence="2">The sequence shown here is derived from an EMBL/GenBank/DDBJ whole genome shotgun (WGS) entry which is preliminary data.</text>
</comment>
<dbReference type="InterPro" id="IPR018511">
    <property type="entry name" value="Hemolysin-typ_Ca-bd_CS"/>
</dbReference>
<name>A0ABT3JC96_9SPHN</name>
<gene>
    <name evidence="2" type="ORF">OMW55_02590</name>
</gene>
<dbReference type="Proteomes" id="UP001526246">
    <property type="component" value="Unassembled WGS sequence"/>
</dbReference>
<feature type="domain" description="Cadherin-like" evidence="1">
    <location>
        <begin position="794"/>
        <end position="889"/>
    </location>
</feature>